<evidence type="ECO:0000256" key="2">
    <source>
        <dbReference type="SAM" id="MobiDB-lite"/>
    </source>
</evidence>
<dbReference type="Pfam" id="PF00379">
    <property type="entry name" value="Chitin_bind_4"/>
    <property type="match status" value="1"/>
</dbReference>
<evidence type="ECO:0000256" key="3">
    <source>
        <dbReference type="SAM" id="SignalP"/>
    </source>
</evidence>
<feature type="chain" id="PRO_5042984944" evidence="3">
    <location>
        <begin position="22"/>
        <end position="140"/>
    </location>
</feature>
<sequence>MIRYLYLCLITVIASLTFAVAQKTGNYVNPSILQDSRNLPQTDGTFGFLYRTEDGIAHAAVGERGGQVRGRFSYTDPTGLKVNYNYNTGSRTAPGLNYEQNQNRPERPRPAQSSYDSNDNNYSPNLYSQPQSRQRVYEEE</sequence>
<feature type="compositionally biased region" description="Low complexity" evidence="2">
    <location>
        <begin position="113"/>
        <end position="128"/>
    </location>
</feature>
<keyword evidence="1" id="KW-0193">Cuticle</keyword>
<dbReference type="EMBL" id="JAVRBK010000001">
    <property type="protein sequence ID" value="KAK5650218.1"/>
    <property type="molecule type" value="Genomic_DNA"/>
</dbReference>
<keyword evidence="5" id="KW-1185">Reference proteome</keyword>
<keyword evidence="3" id="KW-0732">Signal</keyword>
<feature type="region of interest" description="Disordered" evidence="2">
    <location>
        <begin position="83"/>
        <end position="140"/>
    </location>
</feature>
<organism evidence="4 5">
    <name type="scientific">Pyrocoelia pectoralis</name>
    <dbReference type="NCBI Taxonomy" id="417401"/>
    <lineage>
        <taxon>Eukaryota</taxon>
        <taxon>Metazoa</taxon>
        <taxon>Ecdysozoa</taxon>
        <taxon>Arthropoda</taxon>
        <taxon>Hexapoda</taxon>
        <taxon>Insecta</taxon>
        <taxon>Pterygota</taxon>
        <taxon>Neoptera</taxon>
        <taxon>Endopterygota</taxon>
        <taxon>Coleoptera</taxon>
        <taxon>Polyphaga</taxon>
        <taxon>Elateriformia</taxon>
        <taxon>Elateroidea</taxon>
        <taxon>Lampyridae</taxon>
        <taxon>Lampyrinae</taxon>
        <taxon>Pyrocoelia</taxon>
    </lineage>
</organism>
<reference evidence="4 5" key="1">
    <citation type="journal article" date="2024" name="Insects">
        <title>An Improved Chromosome-Level Genome Assembly of the Firefly Pyrocoelia pectoralis.</title>
        <authorList>
            <person name="Fu X."/>
            <person name="Meyer-Rochow V.B."/>
            <person name="Ballantyne L."/>
            <person name="Zhu X."/>
        </authorList>
    </citation>
    <scope>NUCLEOTIDE SEQUENCE [LARGE SCALE GENOMIC DNA]</scope>
    <source>
        <strain evidence="4">XCY_ONT2</strain>
    </source>
</reference>
<evidence type="ECO:0000256" key="1">
    <source>
        <dbReference type="PROSITE-ProRule" id="PRU00497"/>
    </source>
</evidence>
<evidence type="ECO:0000313" key="5">
    <source>
        <dbReference type="Proteomes" id="UP001329430"/>
    </source>
</evidence>
<accession>A0AAN7VW76</accession>
<dbReference type="InterPro" id="IPR000618">
    <property type="entry name" value="Insect_cuticle"/>
</dbReference>
<dbReference type="AlphaFoldDB" id="A0AAN7VW76"/>
<feature type="signal peptide" evidence="3">
    <location>
        <begin position="1"/>
        <end position="21"/>
    </location>
</feature>
<gene>
    <name evidence="4" type="ORF">RI129_001247</name>
</gene>
<dbReference type="Proteomes" id="UP001329430">
    <property type="component" value="Chromosome 1"/>
</dbReference>
<dbReference type="PROSITE" id="PS51155">
    <property type="entry name" value="CHIT_BIND_RR_2"/>
    <property type="match status" value="1"/>
</dbReference>
<name>A0AAN7VW76_9COLE</name>
<protein>
    <submittedName>
        <fullName evidence="4">Uncharacterized protein</fullName>
    </submittedName>
</protein>
<dbReference type="GO" id="GO:0042302">
    <property type="term" value="F:structural constituent of cuticle"/>
    <property type="evidence" value="ECO:0007669"/>
    <property type="project" value="UniProtKB-UniRule"/>
</dbReference>
<proteinExistence type="predicted"/>
<evidence type="ECO:0000313" key="4">
    <source>
        <dbReference type="EMBL" id="KAK5650218.1"/>
    </source>
</evidence>
<comment type="caution">
    <text evidence="4">The sequence shown here is derived from an EMBL/GenBank/DDBJ whole genome shotgun (WGS) entry which is preliminary data.</text>
</comment>